<evidence type="ECO:0000313" key="6">
    <source>
        <dbReference type="EMBL" id="MBB6034931.1"/>
    </source>
</evidence>
<dbReference type="EMBL" id="JACHGT010000005">
    <property type="protein sequence ID" value="MBB6034931.1"/>
    <property type="molecule type" value="Genomic_DNA"/>
</dbReference>
<protein>
    <submittedName>
        <fullName evidence="6">DNA-binding transcriptional LysR family regulator</fullName>
    </submittedName>
</protein>
<dbReference type="GO" id="GO:0003677">
    <property type="term" value="F:DNA binding"/>
    <property type="evidence" value="ECO:0007669"/>
    <property type="project" value="UniProtKB-KW"/>
</dbReference>
<dbReference type="SUPFAM" id="SSF53850">
    <property type="entry name" value="Periplasmic binding protein-like II"/>
    <property type="match status" value="1"/>
</dbReference>
<dbReference type="GO" id="GO:0032993">
    <property type="term" value="C:protein-DNA complex"/>
    <property type="evidence" value="ECO:0007669"/>
    <property type="project" value="TreeGrafter"/>
</dbReference>
<reference evidence="6 7" key="1">
    <citation type="submission" date="2020-08" db="EMBL/GenBank/DDBJ databases">
        <title>Genomic Encyclopedia of Type Strains, Phase IV (KMG-IV): sequencing the most valuable type-strain genomes for metagenomic binning, comparative biology and taxonomic classification.</title>
        <authorList>
            <person name="Goeker M."/>
        </authorList>
    </citation>
    <scope>NUCLEOTIDE SEQUENCE [LARGE SCALE GENOMIC DNA]</scope>
    <source>
        <strain evidence="6 7">YIM 65646</strain>
    </source>
</reference>
<comment type="similarity">
    <text evidence="1">Belongs to the LysR transcriptional regulatory family.</text>
</comment>
<dbReference type="FunFam" id="1.10.10.10:FF:000001">
    <property type="entry name" value="LysR family transcriptional regulator"/>
    <property type="match status" value="1"/>
</dbReference>
<dbReference type="SUPFAM" id="SSF46785">
    <property type="entry name" value="Winged helix' DNA-binding domain"/>
    <property type="match status" value="1"/>
</dbReference>
<dbReference type="Pfam" id="PF03466">
    <property type="entry name" value="LysR_substrate"/>
    <property type="match status" value="1"/>
</dbReference>
<evidence type="ECO:0000256" key="4">
    <source>
        <dbReference type="ARBA" id="ARBA00023163"/>
    </source>
</evidence>
<dbReference type="Gene3D" id="3.40.190.10">
    <property type="entry name" value="Periplasmic binding protein-like II"/>
    <property type="match status" value="2"/>
</dbReference>
<organism evidence="6 7">
    <name type="scientific">Phytomonospora endophytica</name>
    <dbReference type="NCBI Taxonomy" id="714109"/>
    <lineage>
        <taxon>Bacteria</taxon>
        <taxon>Bacillati</taxon>
        <taxon>Actinomycetota</taxon>
        <taxon>Actinomycetes</taxon>
        <taxon>Micromonosporales</taxon>
        <taxon>Micromonosporaceae</taxon>
        <taxon>Phytomonospora</taxon>
    </lineage>
</organism>
<dbReference type="Pfam" id="PF00126">
    <property type="entry name" value="HTH_1"/>
    <property type="match status" value="1"/>
</dbReference>
<dbReference type="InterPro" id="IPR036390">
    <property type="entry name" value="WH_DNA-bd_sf"/>
</dbReference>
<proteinExistence type="inferred from homology"/>
<evidence type="ECO:0000256" key="2">
    <source>
        <dbReference type="ARBA" id="ARBA00023015"/>
    </source>
</evidence>
<keyword evidence="7" id="KW-1185">Reference proteome</keyword>
<dbReference type="PROSITE" id="PS50931">
    <property type="entry name" value="HTH_LYSR"/>
    <property type="match status" value="1"/>
</dbReference>
<keyword evidence="4" id="KW-0804">Transcription</keyword>
<dbReference type="RefSeq" id="WP_184787780.1">
    <property type="nucleotide sequence ID" value="NZ_BONT01000090.1"/>
</dbReference>
<dbReference type="PRINTS" id="PR00039">
    <property type="entry name" value="HTHLYSR"/>
</dbReference>
<dbReference type="PANTHER" id="PTHR30346">
    <property type="entry name" value="TRANSCRIPTIONAL DUAL REGULATOR HCAR-RELATED"/>
    <property type="match status" value="1"/>
</dbReference>
<dbReference type="PANTHER" id="PTHR30346:SF29">
    <property type="entry name" value="LYSR SUBSTRATE-BINDING"/>
    <property type="match status" value="1"/>
</dbReference>
<sequence>MDTTWLRVFGEVARLGSFTAAATALGYTQSAVSRQIAALETELGAVLFDRLARGVVLTEEGRRLLAHSRAALSHVDAARRELGELRDVHAGRLRVGAFSTANAALVPRAMAAFQAAHPAVRVSLVEGRTPDHVAGLADGTVDVAVVSTYTDRLDALSALDLRRLGTDAILVALPRGHRHARRRRLRLAELAEDTWIAGFPDAERTLFATVAGAGFEPRIDFVVQEWTAKLGCVAAGLGVTLVPALAASALRDDVVLVALDAADAPVRAVYAATPGGRRVPAAVEAFLPFLAEAAEKVLAGG</sequence>
<evidence type="ECO:0000259" key="5">
    <source>
        <dbReference type="PROSITE" id="PS50931"/>
    </source>
</evidence>
<evidence type="ECO:0000313" key="7">
    <source>
        <dbReference type="Proteomes" id="UP000548476"/>
    </source>
</evidence>
<name>A0A841FCB4_9ACTN</name>
<accession>A0A841FCB4</accession>
<keyword evidence="2" id="KW-0805">Transcription regulation</keyword>
<gene>
    <name evidence="6" type="ORF">HNR73_002785</name>
</gene>
<evidence type="ECO:0000256" key="1">
    <source>
        <dbReference type="ARBA" id="ARBA00009437"/>
    </source>
</evidence>
<comment type="caution">
    <text evidence="6">The sequence shown here is derived from an EMBL/GenBank/DDBJ whole genome shotgun (WGS) entry which is preliminary data.</text>
</comment>
<dbReference type="InterPro" id="IPR000847">
    <property type="entry name" value="LysR_HTH_N"/>
</dbReference>
<dbReference type="Proteomes" id="UP000548476">
    <property type="component" value="Unassembled WGS sequence"/>
</dbReference>
<dbReference type="Gene3D" id="1.10.10.10">
    <property type="entry name" value="Winged helix-like DNA-binding domain superfamily/Winged helix DNA-binding domain"/>
    <property type="match status" value="1"/>
</dbReference>
<dbReference type="InterPro" id="IPR005119">
    <property type="entry name" value="LysR_subst-bd"/>
</dbReference>
<dbReference type="GO" id="GO:0003700">
    <property type="term" value="F:DNA-binding transcription factor activity"/>
    <property type="evidence" value="ECO:0007669"/>
    <property type="project" value="InterPro"/>
</dbReference>
<keyword evidence="3 6" id="KW-0238">DNA-binding</keyword>
<feature type="domain" description="HTH lysR-type" evidence="5">
    <location>
        <begin position="1"/>
        <end position="58"/>
    </location>
</feature>
<evidence type="ECO:0000256" key="3">
    <source>
        <dbReference type="ARBA" id="ARBA00023125"/>
    </source>
</evidence>
<dbReference type="AlphaFoldDB" id="A0A841FCB4"/>
<dbReference type="InterPro" id="IPR036388">
    <property type="entry name" value="WH-like_DNA-bd_sf"/>
</dbReference>